<gene>
    <name evidence="2" type="ORF">MU1_25290</name>
</gene>
<evidence type="ECO:0000256" key="1">
    <source>
        <dbReference type="SAM" id="Phobius"/>
    </source>
</evidence>
<feature type="transmembrane region" description="Helical" evidence="1">
    <location>
        <begin position="85"/>
        <end position="106"/>
    </location>
</feature>
<feature type="transmembrane region" description="Helical" evidence="1">
    <location>
        <begin position="246"/>
        <end position="266"/>
    </location>
</feature>
<reference evidence="2 3" key="1">
    <citation type="submission" date="2023-03" db="EMBL/GenBank/DDBJ databases">
        <title>Draft genome sequence of the bacteria which degrade cell wall of Tricholomamatutake.</title>
        <authorList>
            <person name="Konishi Y."/>
            <person name="Fukuta Y."/>
            <person name="Shirasaka N."/>
        </authorList>
    </citation>
    <scope>NUCLEOTIDE SEQUENCE [LARGE SCALE GENOMIC DNA]</scope>
    <source>
        <strain evidence="3">mu1</strain>
    </source>
</reference>
<feature type="transmembrane region" description="Helical" evidence="1">
    <location>
        <begin position="43"/>
        <end position="64"/>
    </location>
</feature>
<evidence type="ECO:0000313" key="2">
    <source>
        <dbReference type="EMBL" id="GLX68184.1"/>
    </source>
</evidence>
<dbReference type="PANTHER" id="PTHR36833">
    <property type="entry name" value="SLR0610 PROTEIN-RELATED"/>
    <property type="match status" value="1"/>
</dbReference>
<comment type="caution">
    <text evidence="2">The sequence shown here is derived from an EMBL/GenBank/DDBJ whole genome shotgun (WGS) entry which is preliminary data.</text>
</comment>
<name>A0ABQ6GB55_9BACL</name>
<accession>A0ABQ6GB55</accession>
<sequence length="282" mass="31132">MLTADKKKSIKTISEQAEAGKLRRLLRFTTACWKLNLAGAMEFRFSFLLTVGTMIANNIVWIIFWGMYFERFPVLNGWTMQDVMMMWAAAAGGFGIMSIFFGNATRLANLIVTGQLDVFLSQPKPVLLNVLISRMSVSAIGDLVFAIFIFVGFGDVSLFGTLKFALALLLSTMIFIFFCVLAGCLSFWLGNTEGLSFQLFNALLTFATYPTGIFKGFGRIVLFTVIPAGFISSMPVSLIREVDLPFLYGASATAAVLCLAGILLFYRGLSRYTSGNMMGLRR</sequence>
<evidence type="ECO:0008006" key="4">
    <source>
        <dbReference type="Google" id="ProtNLM"/>
    </source>
</evidence>
<feature type="transmembrane region" description="Helical" evidence="1">
    <location>
        <begin position="220"/>
        <end position="240"/>
    </location>
</feature>
<dbReference type="EMBL" id="BSSQ01000011">
    <property type="protein sequence ID" value="GLX68184.1"/>
    <property type="molecule type" value="Genomic_DNA"/>
</dbReference>
<organism evidence="2 3">
    <name type="scientific">Paenibacillus glycanilyticus</name>
    <dbReference type="NCBI Taxonomy" id="126569"/>
    <lineage>
        <taxon>Bacteria</taxon>
        <taxon>Bacillati</taxon>
        <taxon>Bacillota</taxon>
        <taxon>Bacilli</taxon>
        <taxon>Bacillales</taxon>
        <taxon>Paenibacillaceae</taxon>
        <taxon>Paenibacillus</taxon>
    </lineage>
</organism>
<protein>
    <recommendedName>
        <fullName evidence="4">ABC-2 type transport system permease protein</fullName>
    </recommendedName>
</protein>
<proteinExistence type="predicted"/>
<feature type="transmembrane region" description="Helical" evidence="1">
    <location>
        <begin position="126"/>
        <end position="153"/>
    </location>
</feature>
<dbReference type="RefSeq" id="WP_284238933.1">
    <property type="nucleotide sequence ID" value="NZ_BSSQ01000011.1"/>
</dbReference>
<keyword evidence="1" id="KW-0812">Transmembrane</keyword>
<dbReference type="InterPro" id="IPR010390">
    <property type="entry name" value="ABC-2_transporter-like"/>
</dbReference>
<keyword evidence="3" id="KW-1185">Reference proteome</keyword>
<dbReference type="Pfam" id="PF06182">
    <property type="entry name" value="ABC2_membrane_6"/>
    <property type="match status" value="1"/>
</dbReference>
<dbReference type="PANTHER" id="PTHR36833:SF1">
    <property type="entry name" value="INTEGRAL MEMBRANE TRANSPORT PROTEIN"/>
    <property type="match status" value="1"/>
</dbReference>
<dbReference type="Proteomes" id="UP001157114">
    <property type="component" value="Unassembled WGS sequence"/>
</dbReference>
<evidence type="ECO:0000313" key="3">
    <source>
        <dbReference type="Proteomes" id="UP001157114"/>
    </source>
</evidence>
<feature type="transmembrane region" description="Helical" evidence="1">
    <location>
        <begin position="165"/>
        <end position="189"/>
    </location>
</feature>
<keyword evidence="1" id="KW-1133">Transmembrane helix</keyword>
<keyword evidence="1" id="KW-0472">Membrane</keyword>